<sequence>MTIMLAPADMAQTTTAEPIDLDYERLTAVHVADETQCAAEETPSYLLDERRTMTRTRQPQFRPWLDMAPPSDYLRNIANSATGKSYKAFAKSLLNIQEGAVVVDLGCGAGVDLPGYADCAGRTGKVIGIDHDQTLLAHAAQYTNHLRTVSTAKADIHQLPLEAGTVDRVHIDRVLQHVNSPATVLAEAARTLNPEGRIVCVEPDWATLVIDHHDVTFSNCYTQHVVAQVIRNATIGRALPRLLDEAGFSVDAIYPVTAHWTDAVEADRVLGFRDVCNHAVAEGFLPAARTRRWLDGLMEGQFFGSVSLFIVSAHIKSR</sequence>
<evidence type="ECO:0000313" key="3">
    <source>
        <dbReference type="EMBL" id="GAS89077.1"/>
    </source>
</evidence>
<accession>A0A100VZY4</accession>
<proteinExistence type="predicted"/>
<dbReference type="OrthoDB" id="3636702at2"/>
<dbReference type="PANTHER" id="PTHR43861:SF3">
    <property type="entry name" value="PUTATIVE (AFU_ORTHOLOGUE AFUA_2G14390)-RELATED"/>
    <property type="match status" value="1"/>
</dbReference>
<dbReference type="Proteomes" id="UP000069620">
    <property type="component" value="Unassembled WGS sequence"/>
</dbReference>
<keyword evidence="4" id="KW-1185">Reference proteome</keyword>
<reference evidence="4" key="2">
    <citation type="submission" date="2016-02" db="EMBL/GenBank/DDBJ databases">
        <title>Draft genome sequence of five rapidly growing Mycobacterium species.</title>
        <authorList>
            <person name="Katahira K."/>
            <person name="Gotou Y."/>
            <person name="Iida K."/>
            <person name="Ogura Y."/>
            <person name="Hayashi T."/>
        </authorList>
    </citation>
    <scope>NUCLEOTIDE SEQUENCE [LARGE SCALE GENOMIC DNA]</scope>
    <source>
        <strain evidence="4">JCM15654</strain>
    </source>
</reference>
<dbReference type="InterPro" id="IPR029063">
    <property type="entry name" value="SAM-dependent_MTases_sf"/>
</dbReference>
<organism evidence="3 4">
    <name type="scientific">Mycolicibacterium brisbanense</name>
    <dbReference type="NCBI Taxonomy" id="146020"/>
    <lineage>
        <taxon>Bacteria</taxon>
        <taxon>Bacillati</taxon>
        <taxon>Actinomycetota</taxon>
        <taxon>Actinomycetes</taxon>
        <taxon>Mycobacteriales</taxon>
        <taxon>Mycobacteriaceae</taxon>
        <taxon>Mycolicibacterium</taxon>
    </lineage>
</organism>
<dbReference type="STRING" id="146020.RMCB_3173"/>
<name>A0A100VZY4_9MYCO</name>
<keyword evidence="1 3" id="KW-0808">Transferase</keyword>
<dbReference type="CDD" id="cd02440">
    <property type="entry name" value="AdoMet_MTases"/>
    <property type="match status" value="1"/>
</dbReference>
<dbReference type="EMBL" id="BCSX01000024">
    <property type="protein sequence ID" value="GAS89077.1"/>
    <property type="molecule type" value="Genomic_DNA"/>
</dbReference>
<evidence type="ECO:0000313" key="4">
    <source>
        <dbReference type="Proteomes" id="UP000069620"/>
    </source>
</evidence>
<dbReference type="GO" id="GO:0008168">
    <property type="term" value="F:methyltransferase activity"/>
    <property type="evidence" value="ECO:0007669"/>
    <property type="project" value="UniProtKB-KW"/>
</dbReference>
<protein>
    <submittedName>
        <fullName evidence="3">Putative methyltransferase</fullName>
    </submittedName>
</protein>
<dbReference type="InterPro" id="IPR025714">
    <property type="entry name" value="Methyltranfer_dom"/>
</dbReference>
<evidence type="ECO:0000259" key="2">
    <source>
        <dbReference type="Pfam" id="PF13847"/>
    </source>
</evidence>
<gene>
    <name evidence="3" type="ORF">RMCB_3173</name>
</gene>
<dbReference type="SUPFAM" id="SSF53335">
    <property type="entry name" value="S-adenosyl-L-methionine-dependent methyltransferases"/>
    <property type="match status" value="1"/>
</dbReference>
<keyword evidence="3" id="KW-0489">Methyltransferase</keyword>
<dbReference type="Gene3D" id="3.40.50.150">
    <property type="entry name" value="Vaccinia Virus protein VP39"/>
    <property type="match status" value="1"/>
</dbReference>
<reference evidence="4" key="1">
    <citation type="journal article" date="2016" name="Genome Announc.">
        <title>Draft Genome Sequences of Five Rapidly Growing Mycobacterium Species, M. thermoresistibile, M. fortuitum subsp. acetamidolyticum, M. canariasense, M. brisbanense, and M. novocastrense.</title>
        <authorList>
            <person name="Katahira K."/>
            <person name="Ogura Y."/>
            <person name="Gotoh Y."/>
            <person name="Hayashi T."/>
        </authorList>
    </citation>
    <scope>NUCLEOTIDE SEQUENCE [LARGE SCALE GENOMIC DNA]</scope>
    <source>
        <strain evidence="4">JCM15654</strain>
    </source>
</reference>
<feature type="domain" description="Methyltransferase" evidence="2">
    <location>
        <begin position="97"/>
        <end position="246"/>
    </location>
</feature>
<dbReference type="GO" id="GO:0032259">
    <property type="term" value="P:methylation"/>
    <property type="evidence" value="ECO:0007669"/>
    <property type="project" value="UniProtKB-KW"/>
</dbReference>
<evidence type="ECO:0000256" key="1">
    <source>
        <dbReference type="ARBA" id="ARBA00022679"/>
    </source>
</evidence>
<comment type="caution">
    <text evidence="3">The sequence shown here is derived from an EMBL/GenBank/DDBJ whole genome shotgun (WGS) entry which is preliminary data.</text>
</comment>
<dbReference type="AlphaFoldDB" id="A0A100VZY4"/>
<dbReference type="Pfam" id="PF13847">
    <property type="entry name" value="Methyltransf_31"/>
    <property type="match status" value="1"/>
</dbReference>
<dbReference type="PANTHER" id="PTHR43861">
    <property type="entry name" value="TRANS-ACONITATE 2-METHYLTRANSFERASE-RELATED"/>
    <property type="match status" value="1"/>
</dbReference>